<accession>A0A6A3V8E1</accession>
<comment type="caution">
    <text evidence="2">The sequence shown here is derived from an EMBL/GenBank/DDBJ whole genome shotgun (WGS) entry which is preliminary data.</text>
</comment>
<dbReference type="Proteomes" id="UP000433483">
    <property type="component" value="Unassembled WGS sequence"/>
</dbReference>
<name>A0A6A3V8E1_9STRA</name>
<protein>
    <submittedName>
        <fullName evidence="2">Uncharacterized protein</fullName>
    </submittedName>
</protein>
<feature type="compositionally biased region" description="Basic and acidic residues" evidence="1">
    <location>
        <begin position="1"/>
        <end position="18"/>
    </location>
</feature>
<reference evidence="2 3" key="1">
    <citation type="submission" date="2018-08" db="EMBL/GenBank/DDBJ databases">
        <title>Genomic investigation of the strawberry pathogen Phytophthora fragariae indicates pathogenicity is determined by transcriptional variation in three key races.</title>
        <authorList>
            <person name="Adams T.M."/>
            <person name="Armitage A.D."/>
            <person name="Sobczyk M.K."/>
            <person name="Bates H.J."/>
            <person name="Dunwell J.M."/>
            <person name="Nellist C.F."/>
            <person name="Harrison R.J."/>
        </authorList>
    </citation>
    <scope>NUCLEOTIDE SEQUENCE [LARGE SCALE GENOMIC DNA]</scope>
    <source>
        <strain evidence="2 3">NOV-27</strain>
    </source>
</reference>
<keyword evidence="3" id="KW-1185">Reference proteome</keyword>
<dbReference type="EMBL" id="QXGB01006533">
    <property type="protein sequence ID" value="KAE9160662.1"/>
    <property type="molecule type" value="Genomic_DNA"/>
</dbReference>
<sequence length="71" mass="7589">MARYQRDPPHRNDPEALERSGGGGDCSDGHALLLLDPSSLSSAQPLDVSQRRELLGLEVADGLLGVQKLPL</sequence>
<evidence type="ECO:0000313" key="2">
    <source>
        <dbReference type="EMBL" id="KAE9160662.1"/>
    </source>
</evidence>
<proteinExistence type="predicted"/>
<dbReference type="AlphaFoldDB" id="A0A6A3V8E1"/>
<organism evidence="2 3">
    <name type="scientific">Phytophthora fragariae</name>
    <dbReference type="NCBI Taxonomy" id="53985"/>
    <lineage>
        <taxon>Eukaryota</taxon>
        <taxon>Sar</taxon>
        <taxon>Stramenopiles</taxon>
        <taxon>Oomycota</taxon>
        <taxon>Peronosporomycetes</taxon>
        <taxon>Peronosporales</taxon>
        <taxon>Peronosporaceae</taxon>
        <taxon>Phytophthora</taxon>
    </lineage>
</organism>
<evidence type="ECO:0000256" key="1">
    <source>
        <dbReference type="SAM" id="MobiDB-lite"/>
    </source>
</evidence>
<evidence type="ECO:0000313" key="3">
    <source>
        <dbReference type="Proteomes" id="UP000433483"/>
    </source>
</evidence>
<gene>
    <name evidence="2" type="ORF">PF005_g31551</name>
</gene>
<feature type="region of interest" description="Disordered" evidence="1">
    <location>
        <begin position="1"/>
        <end position="30"/>
    </location>
</feature>